<reference evidence="1" key="1">
    <citation type="submission" date="2023-04" db="EMBL/GenBank/DDBJ databases">
        <title>Ambrosiozyma monospora NBRC 10751.</title>
        <authorList>
            <person name="Ichikawa N."/>
            <person name="Sato H."/>
            <person name="Tonouchi N."/>
        </authorList>
    </citation>
    <scope>NUCLEOTIDE SEQUENCE</scope>
    <source>
        <strain evidence="1">NBRC 10751</strain>
    </source>
</reference>
<keyword evidence="2" id="KW-1185">Reference proteome</keyword>
<sequence>MLKLLLLEELEVRWCPFDIRGCPNLKKLTFSAFETSYLYSALKYIQQLSITELIIDEIGQYFEDEVEADEKPLELIIPSSVQRLSLLYRDAGSCNDYLPYVLLLPPVSESLVIKDLSVMLSNIHEVICFFEDFVFKISLDDSRNRFMEFKPTKHLLEHFEDACFRTCLDTHIYCTPDIPESVNKCRFLRQNLGKDSMAYHYPTPKPTKRMIETGMVKNACF</sequence>
<evidence type="ECO:0000313" key="2">
    <source>
        <dbReference type="Proteomes" id="UP001165064"/>
    </source>
</evidence>
<gene>
    <name evidence="1" type="ORF">Amon02_001280700</name>
</gene>
<evidence type="ECO:0000313" key="1">
    <source>
        <dbReference type="EMBL" id="GMF07229.1"/>
    </source>
</evidence>
<accession>A0ACB5UC28</accession>
<protein>
    <submittedName>
        <fullName evidence="1">Unnamed protein product</fullName>
    </submittedName>
</protein>
<organism evidence="1 2">
    <name type="scientific">Ambrosiozyma monospora</name>
    <name type="common">Yeast</name>
    <name type="synonym">Endomycopsis monosporus</name>
    <dbReference type="NCBI Taxonomy" id="43982"/>
    <lineage>
        <taxon>Eukaryota</taxon>
        <taxon>Fungi</taxon>
        <taxon>Dikarya</taxon>
        <taxon>Ascomycota</taxon>
        <taxon>Saccharomycotina</taxon>
        <taxon>Pichiomycetes</taxon>
        <taxon>Pichiales</taxon>
        <taxon>Pichiaceae</taxon>
        <taxon>Ambrosiozyma</taxon>
    </lineage>
</organism>
<dbReference type="EMBL" id="BSXS01016048">
    <property type="protein sequence ID" value="GMF07229.1"/>
    <property type="molecule type" value="Genomic_DNA"/>
</dbReference>
<proteinExistence type="predicted"/>
<name>A0ACB5UC28_AMBMO</name>
<dbReference type="Proteomes" id="UP001165064">
    <property type="component" value="Unassembled WGS sequence"/>
</dbReference>
<comment type="caution">
    <text evidence="1">The sequence shown here is derived from an EMBL/GenBank/DDBJ whole genome shotgun (WGS) entry which is preliminary data.</text>
</comment>